<keyword evidence="4" id="KW-1185">Reference proteome</keyword>
<evidence type="ECO:0000256" key="1">
    <source>
        <dbReference type="SAM" id="MobiDB-lite"/>
    </source>
</evidence>
<dbReference type="Proteomes" id="UP000198406">
    <property type="component" value="Unassembled WGS sequence"/>
</dbReference>
<dbReference type="OrthoDB" id="46262at2759"/>
<feature type="region of interest" description="Disordered" evidence="1">
    <location>
        <begin position="83"/>
        <end position="109"/>
    </location>
</feature>
<organism evidence="3 4">
    <name type="scientific">Fistulifera solaris</name>
    <name type="common">Oleaginous diatom</name>
    <dbReference type="NCBI Taxonomy" id="1519565"/>
    <lineage>
        <taxon>Eukaryota</taxon>
        <taxon>Sar</taxon>
        <taxon>Stramenopiles</taxon>
        <taxon>Ochrophyta</taxon>
        <taxon>Bacillariophyta</taxon>
        <taxon>Bacillariophyceae</taxon>
        <taxon>Bacillariophycidae</taxon>
        <taxon>Naviculales</taxon>
        <taxon>Naviculaceae</taxon>
        <taxon>Fistulifera</taxon>
    </lineage>
</organism>
<protein>
    <recommendedName>
        <fullName evidence="2">DUF6824 domain-containing protein</fullName>
    </recommendedName>
</protein>
<feature type="domain" description="DUF6824" evidence="2">
    <location>
        <begin position="147"/>
        <end position="230"/>
    </location>
</feature>
<dbReference type="AlphaFoldDB" id="A0A1Z5KR80"/>
<sequence length="241" mass="26541">MTLSGLDSIALAVAHLERVEASQEPVVTRPSLFINQARVVSTEYLDQATEAPPMSWNYFAAHPVLPTLPNHSNVLHQNNTVMPTQTTRCSSSSTSSSPKKKSKTSITPPRNKQYKNLLLLFDMAPYPIPKDAHSDAVISNTEIQEDDVLLGRGGETNHHTGNIQYRLLVKACQPAYLAAKRRDKPRIAAGIVLAVRRAGGRFLKKDDTDAAWKDVGNVRAREKTSQALREGAPDLRPQLSL</sequence>
<comment type="caution">
    <text evidence="3">The sequence shown here is derived from an EMBL/GenBank/DDBJ whole genome shotgun (WGS) entry which is preliminary data.</text>
</comment>
<dbReference type="InterPro" id="IPR049227">
    <property type="entry name" value="DUF6824"/>
</dbReference>
<evidence type="ECO:0000259" key="2">
    <source>
        <dbReference type="Pfam" id="PF20710"/>
    </source>
</evidence>
<proteinExistence type="predicted"/>
<evidence type="ECO:0000313" key="4">
    <source>
        <dbReference type="Proteomes" id="UP000198406"/>
    </source>
</evidence>
<dbReference type="InParanoid" id="A0A1Z5KR80"/>
<dbReference type="EMBL" id="BDSP01000278">
    <property type="protein sequence ID" value="GAX28697.1"/>
    <property type="molecule type" value="Genomic_DNA"/>
</dbReference>
<name>A0A1Z5KR80_FISSO</name>
<gene>
    <name evidence="3" type="ORF">FisN_33Hh027</name>
</gene>
<reference evidence="3 4" key="1">
    <citation type="journal article" date="2015" name="Plant Cell">
        <title>Oil accumulation by the oleaginous diatom Fistulifera solaris as revealed by the genome and transcriptome.</title>
        <authorList>
            <person name="Tanaka T."/>
            <person name="Maeda Y."/>
            <person name="Veluchamy A."/>
            <person name="Tanaka M."/>
            <person name="Abida H."/>
            <person name="Marechal E."/>
            <person name="Bowler C."/>
            <person name="Muto M."/>
            <person name="Sunaga Y."/>
            <person name="Tanaka M."/>
            <person name="Yoshino T."/>
            <person name="Taniguchi T."/>
            <person name="Fukuda Y."/>
            <person name="Nemoto M."/>
            <person name="Matsumoto M."/>
            <person name="Wong P.S."/>
            <person name="Aburatani S."/>
            <person name="Fujibuchi W."/>
        </authorList>
    </citation>
    <scope>NUCLEOTIDE SEQUENCE [LARGE SCALE GENOMIC DNA]</scope>
    <source>
        <strain evidence="3 4">JPCC DA0580</strain>
    </source>
</reference>
<dbReference type="Pfam" id="PF20710">
    <property type="entry name" value="DUF6824"/>
    <property type="match status" value="1"/>
</dbReference>
<accession>A0A1Z5KR80</accession>
<feature type="compositionally biased region" description="Low complexity" evidence="1">
    <location>
        <begin position="83"/>
        <end position="97"/>
    </location>
</feature>
<evidence type="ECO:0000313" key="3">
    <source>
        <dbReference type="EMBL" id="GAX28697.1"/>
    </source>
</evidence>